<evidence type="ECO:0000313" key="2">
    <source>
        <dbReference type="EMBL" id="KAL3737595.1"/>
    </source>
</evidence>
<feature type="region of interest" description="Disordered" evidence="1">
    <location>
        <begin position="73"/>
        <end position="133"/>
    </location>
</feature>
<reference evidence="2 3" key="1">
    <citation type="submission" date="2024-11" db="EMBL/GenBank/DDBJ databases">
        <title>Chromosome-level genome assembly of Eucalyptus globulus Labill. provides insights into its genome evolution.</title>
        <authorList>
            <person name="Li X."/>
        </authorList>
    </citation>
    <scope>NUCLEOTIDE SEQUENCE [LARGE SCALE GENOMIC DNA]</scope>
    <source>
        <strain evidence="2">CL2024</strain>
        <tissue evidence="2">Fresh tender leaves</tissue>
    </source>
</reference>
<dbReference type="AlphaFoldDB" id="A0ABD3KP69"/>
<dbReference type="Proteomes" id="UP001634007">
    <property type="component" value="Unassembled WGS sequence"/>
</dbReference>
<name>A0ABD3KP69_EUCGL</name>
<keyword evidence="3" id="KW-1185">Reference proteome</keyword>
<organism evidence="2 3">
    <name type="scientific">Eucalyptus globulus</name>
    <name type="common">Tasmanian blue gum</name>
    <dbReference type="NCBI Taxonomy" id="34317"/>
    <lineage>
        <taxon>Eukaryota</taxon>
        <taxon>Viridiplantae</taxon>
        <taxon>Streptophyta</taxon>
        <taxon>Embryophyta</taxon>
        <taxon>Tracheophyta</taxon>
        <taxon>Spermatophyta</taxon>
        <taxon>Magnoliopsida</taxon>
        <taxon>eudicotyledons</taxon>
        <taxon>Gunneridae</taxon>
        <taxon>Pentapetalae</taxon>
        <taxon>rosids</taxon>
        <taxon>malvids</taxon>
        <taxon>Myrtales</taxon>
        <taxon>Myrtaceae</taxon>
        <taxon>Myrtoideae</taxon>
        <taxon>Eucalypteae</taxon>
        <taxon>Eucalyptus</taxon>
    </lineage>
</organism>
<feature type="compositionally biased region" description="Low complexity" evidence="1">
    <location>
        <begin position="44"/>
        <end position="61"/>
    </location>
</feature>
<accession>A0ABD3KP69</accession>
<feature type="compositionally biased region" description="Basic and acidic residues" evidence="1">
    <location>
        <begin position="7"/>
        <end position="40"/>
    </location>
</feature>
<evidence type="ECO:0000256" key="1">
    <source>
        <dbReference type="SAM" id="MobiDB-lite"/>
    </source>
</evidence>
<evidence type="ECO:0000313" key="3">
    <source>
        <dbReference type="Proteomes" id="UP001634007"/>
    </source>
</evidence>
<dbReference type="EMBL" id="JBJKBG010000005">
    <property type="protein sequence ID" value="KAL3737595.1"/>
    <property type="molecule type" value="Genomic_DNA"/>
</dbReference>
<sequence>MSFGKKSKGETTEKGKGSSRETNQKAKEKKEEEKTGRKGGDGGTATATAAAARLRPNTRVTAALLPVVVRAATLRARSRSSRPASVTAQGRPTSALPRLRPTDPAFTKPTPPRLLQARSPASRRDSCKPEAPPLVEAPCCWVLLCSDTTASPASSRRRPCEAAFYSLPAAPPVPL</sequence>
<gene>
    <name evidence="2" type="ORF">ACJRO7_019176</name>
</gene>
<feature type="compositionally biased region" description="Low complexity" evidence="1">
    <location>
        <begin position="73"/>
        <end position="88"/>
    </location>
</feature>
<protein>
    <submittedName>
        <fullName evidence="2">Uncharacterized protein</fullName>
    </submittedName>
</protein>
<feature type="region of interest" description="Disordered" evidence="1">
    <location>
        <begin position="1"/>
        <end position="61"/>
    </location>
</feature>
<proteinExistence type="predicted"/>
<comment type="caution">
    <text evidence="2">The sequence shown here is derived from an EMBL/GenBank/DDBJ whole genome shotgun (WGS) entry which is preliminary data.</text>
</comment>